<evidence type="ECO:0000313" key="3">
    <source>
        <dbReference type="EMBL" id="APL99505.1"/>
    </source>
</evidence>
<proteinExistence type="predicted"/>
<sequence>MAGPENQEHKLVRQRQLEAVAAAYPEFVDFLEEVMLELGYPTSWLQKDIAHFLQHGPHFLMVQAQRGQAKSTITTAFAVWTLIHNPRSRILVVSAGGDTANEISTLIVRLIMNMDILECLRPDKSAGDRTSTESFDVHHSLKGVDKSPSVASVGITGTLQGKRATLLIADDIESTKNSQTAGMREYILDLSRDFSSQCVDEHSRIIYLGTPQSQDSIYNTLPGRGFEVRIWPGRYPTEKQQERYGDALAPSIVERMRKNPGLRKGGGPLGEDGQPTDPSYIGEDVLQKKLRDQGPSKFMLNHMLDTSVADALRYPLKTEHIVVERLVARSLPVTVQRAYGSKPLPFTSHTVSFSLVQGVFSQEVKAPEGIIMYVDPAGGGANGDETGYAVSAFLNGNVFILACGGLPGGYGEENLLALASIAMRWQVNKVIIEKNFGHGAFKAVWTPILLKLYTCAVEDDYVTGQKERRICDTLEPVIGRGALVFSEAIIEEDRECCARYSPEHRATYSLFHQINKMTREPKCVKHDDRIDALEGSVRYWQAQLAIDQDKALEEDETAKRLAFLQNPLGHPMAPTSSNLFNKYRR</sequence>
<keyword evidence="4" id="KW-1185">Reference proteome</keyword>
<dbReference type="InterPro" id="IPR047987">
    <property type="entry name" value="Gp19-like_virus"/>
</dbReference>
<gene>
    <name evidence="3" type="ORF">BB738_0470</name>
</gene>
<reference evidence="4" key="1">
    <citation type="journal article" date="2017" name="Genes (Basel)">
        <title>Genome Analysis of a Novel Broad Host Range Proteobacteria Phage Isolated from a Bioreactor Treating Industrial Wastewater.</title>
        <authorList>
            <person name="de Leeuw M."/>
            <person name="Baron M."/>
            <person name="Brenner A."/>
            <person name="Kushmaro A."/>
        </authorList>
    </citation>
    <scope>NUCLEOTIDE SEQUENCE [LARGE SCALE GENOMIC DNA]</scope>
</reference>
<accession>A0A1L5C079</accession>
<evidence type="ECO:0000256" key="1">
    <source>
        <dbReference type="SAM" id="MobiDB-lite"/>
    </source>
</evidence>
<dbReference type="InterPro" id="IPR027417">
    <property type="entry name" value="P-loop_NTPase"/>
</dbReference>
<name>A0A1L5C079_9CAUD</name>
<dbReference type="Gene3D" id="3.40.50.300">
    <property type="entry name" value="P-loop containing nucleotide triphosphate hydrolases"/>
    <property type="match status" value="1"/>
</dbReference>
<feature type="domain" description="Terminase large subunit ribonuclease H-like" evidence="2">
    <location>
        <begin position="374"/>
        <end position="482"/>
    </location>
</feature>
<dbReference type="NCBIfam" id="NF033889">
    <property type="entry name" value="termin_lrg_T7"/>
    <property type="match status" value="1"/>
</dbReference>
<organism evidence="3 4">
    <name type="scientific">Aquamicrobium phage P14</name>
    <dbReference type="NCBI Taxonomy" id="1927013"/>
    <lineage>
        <taxon>Viruses</taxon>
        <taxon>Duplodnaviria</taxon>
        <taxon>Heunggongvirae</taxon>
        <taxon>Uroviricota</taxon>
        <taxon>Caudoviricetes</taxon>
        <taxon>Autographivirales</taxon>
        <taxon>Autonotataviridae</taxon>
        <taxon>Aqualcavirus</taxon>
        <taxon>Aqualcavirus P14</taxon>
    </lineage>
</organism>
<dbReference type="Proteomes" id="UP000225023">
    <property type="component" value="Segment"/>
</dbReference>
<evidence type="ECO:0000313" key="4">
    <source>
        <dbReference type="Proteomes" id="UP000225023"/>
    </source>
</evidence>
<protein>
    <submittedName>
        <fullName evidence="3">Putative terminase large subunit</fullName>
    </submittedName>
</protein>
<feature type="region of interest" description="Disordered" evidence="1">
    <location>
        <begin position="259"/>
        <end position="279"/>
    </location>
</feature>
<evidence type="ECO:0000259" key="2">
    <source>
        <dbReference type="Pfam" id="PF22530"/>
    </source>
</evidence>
<dbReference type="OrthoDB" id="695at10239"/>
<dbReference type="EMBL" id="KX660669">
    <property type="protein sequence ID" value="APL99505.1"/>
    <property type="molecule type" value="Genomic_DNA"/>
</dbReference>
<dbReference type="Pfam" id="PF22530">
    <property type="entry name" value="Terminase-T7_RNaseH-like"/>
    <property type="match status" value="1"/>
</dbReference>
<dbReference type="InterPro" id="IPR054762">
    <property type="entry name" value="Gp19_RNaseH-like"/>
</dbReference>